<feature type="compositionally biased region" description="Basic residues" evidence="1">
    <location>
        <begin position="202"/>
        <end position="211"/>
    </location>
</feature>
<accession>A0A0G4GAA3</accession>
<dbReference type="Proteomes" id="UP000041254">
    <property type="component" value="Unassembled WGS sequence"/>
</dbReference>
<feature type="region of interest" description="Disordered" evidence="1">
    <location>
        <begin position="193"/>
        <end position="228"/>
    </location>
</feature>
<feature type="region of interest" description="Disordered" evidence="1">
    <location>
        <begin position="27"/>
        <end position="73"/>
    </location>
</feature>
<dbReference type="VEuPathDB" id="CryptoDB:Vbra_2652"/>
<keyword evidence="3" id="KW-1185">Reference proteome</keyword>
<sequence length="228" mass="26443">MTTVPSVDDLRHSMVNIDTTLRRKYPGTFATKEKEKETPNGMKAETRAQQQQRAQKRMAARRDRREVEREEQPGWRERPHCFTFQRFADALYDGMVLGPQELARLGIGLMHRPHNDKDNNNYQPQRSTETTTIDAHGGCGLAIECHGEGFHYRNAAGDGILEVAEKQLSAARLRERHLKSKISRQTEDILDKTTETDELRKRANKRTRYPFHRTPDPRQPHANHLLPR</sequence>
<dbReference type="EMBL" id="CDMY01000605">
    <property type="protein sequence ID" value="CEM25878.1"/>
    <property type="molecule type" value="Genomic_DNA"/>
</dbReference>
<evidence type="ECO:0000313" key="2">
    <source>
        <dbReference type="EMBL" id="CEM25878.1"/>
    </source>
</evidence>
<proteinExistence type="predicted"/>
<feature type="compositionally biased region" description="Basic and acidic residues" evidence="1">
    <location>
        <begin position="60"/>
        <end position="73"/>
    </location>
</feature>
<organism evidence="2 3">
    <name type="scientific">Vitrella brassicaformis (strain CCMP3155)</name>
    <dbReference type="NCBI Taxonomy" id="1169540"/>
    <lineage>
        <taxon>Eukaryota</taxon>
        <taxon>Sar</taxon>
        <taxon>Alveolata</taxon>
        <taxon>Colpodellida</taxon>
        <taxon>Vitrellaceae</taxon>
        <taxon>Vitrella</taxon>
    </lineage>
</organism>
<dbReference type="AlphaFoldDB" id="A0A0G4GAA3"/>
<evidence type="ECO:0000256" key="1">
    <source>
        <dbReference type="SAM" id="MobiDB-lite"/>
    </source>
</evidence>
<gene>
    <name evidence="2" type="ORF">Vbra_2652</name>
</gene>
<dbReference type="InParanoid" id="A0A0G4GAA3"/>
<evidence type="ECO:0000313" key="3">
    <source>
        <dbReference type="Proteomes" id="UP000041254"/>
    </source>
</evidence>
<reference evidence="2 3" key="1">
    <citation type="submission" date="2014-11" db="EMBL/GenBank/DDBJ databases">
        <authorList>
            <person name="Zhu J."/>
            <person name="Qi W."/>
            <person name="Song R."/>
        </authorList>
    </citation>
    <scope>NUCLEOTIDE SEQUENCE [LARGE SCALE GENOMIC DNA]</scope>
</reference>
<protein>
    <submittedName>
        <fullName evidence="2">Uncharacterized protein</fullName>
    </submittedName>
</protein>
<name>A0A0G4GAA3_VITBC</name>